<feature type="transmembrane region" description="Helical" evidence="1">
    <location>
        <begin position="31"/>
        <end position="56"/>
    </location>
</feature>
<protein>
    <recommendedName>
        <fullName evidence="4">Actin-binding WH2 domain-containing protein</fullName>
    </recommendedName>
</protein>
<dbReference type="RefSeq" id="WP_006102745.1">
    <property type="nucleotide sequence ID" value="NZ_DS989855.1"/>
</dbReference>
<keyword evidence="1" id="KW-0812">Transmembrane</keyword>
<evidence type="ECO:0008006" key="4">
    <source>
        <dbReference type="Google" id="ProtNLM"/>
    </source>
</evidence>
<feature type="transmembrane region" description="Helical" evidence="1">
    <location>
        <begin position="130"/>
        <end position="151"/>
    </location>
</feature>
<evidence type="ECO:0000313" key="3">
    <source>
        <dbReference type="Proteomes" id="UP000003835"/>
    </source>
</evidence>
<dbReference type="OrthoDB" id="257692at2"/>
<sequence>MNHFSSLMSFLRDRKTFLTEVEKEIGLDRKIVSMLVCSASFIALYGLVIGASSHWLQAISSAIKLPGLYLITLLVCLPSLYIFEVVTGSQRNFRQYLVLLLATTSVISVMLLAFVPVVLFFLLSVNDYEFFKLLNVVIFTLTGVIGVQFFYQSMKSLHSHSQDTDKSRNLKVVQAWLFLYGFVGSQLGWSLRPFFGTPGKDFALFRPLESNFYVHIFKTLTHALGLN</sequence>
<proteinExistence type="predicted"/>
<organism evidence="2 3">
    <name type="scientific">Coleofasciculus chthonoplastes PCC 7420</name>
    <dbReference type="NCBI Taxonomy" id="118168"/>
    <lineage>
        <taxon>Bacteria</taxon>
        <taxon>Bacillati</taxon>
        <taxon>Cyanobacteriota</taxon>
        <taxon>Cyanophyceae</taxon>
        <taxon>Coleofasciculales</taxon>
        <taxon>Coleofasciculaceae</taxon>
        <taxon>Coleofasciculus</taxon>
    </lineage>
</organism>
<accession>B4VVR4</accession>
<evidence type="ECO:0000313" key="2">
    <source>
        <dbReference type="EMBL" id="EDX73983.1"/>
    </source>
</evidence>
<dbReference type="AlphaFoldDB" id="B4VVR4"/>
<dbReference type="STRING" id="118168.MC7420_5863"/>
<dbReference type="EMBL" id="DS989855">
    <property type="protein sequence ID" value="EDX73983.1"/>
    <property type="molecule type" value="Genomic_DNA"/>
</dbReference>
<reference evidence="2 3" key="1">
    <citation type="submission" date="2008-07" db="EMBL/GenBank/DDBJ databases">
        <authorList>
            <person name="Tandeau de Marsac N."/>
            <person name="Ferriera S."/>
            <person name="Johnson J."/>
            <person name="Kravitz S."/>
            <person name="Beeson K."/>
            <person name="Sutton G."/>
            <person name="Rogers Y.-H."/>
            <person name="Friedman R."/>
            <person name="Frazier M."/>
            <person name="Venter J.C."/>
        </authorList>
    </citation>
    <scope>NUCLEOTIDE SEQUENCE [LARGE SCALE GENOMIC DNA]</scope>
    <source>
        <strain evidence="2 3">PCC 7420</strain>
    </source>
</reference>
<name>B4VVR4_9CYAN</name>
<dbReference type="eggNOG" id="COG2194">
    <property type="taxonomic scope" value="Bacteria"/>
</dbReference>
<dbReference type="Proteomes" id="UP000003835">
    <property type="component" value="Unassembled WGS sequence"/>
</dbReference>
<evidence type="ECO:0000256" key="1">
    <source>
        <dbReference type="SAM" id="Phobius"/>
    </source>
</evidence>
<feature type="transmembrane region" description="Helical" evidence="1">
    <location>
        <begin position="98"/>
        <end position="124"/>
    </location>
</feature>
<gene>
    <name evidence="2" type="ORF">MC7420_5863</name>
</gene>
<feature type="transmembrane region" description="Helical" evidence="1">
    <location>
        <begin position="68"/>
        <end position="86"/>
    </location>
</feature>
<feature type="transmembrane region" description="Helical" evidence="1">
    <location>
        <begin position="172"/>
        <end position="191"/>
    </location>
</feature>
<dbReference type="HOGENOM" id="CLU_068015_0_0_3"/>
<keyword evidence="3" id="KW-1185">Reference proteome</keyword>
<keyword evidence="1" id="KW-0472">Membrane</keyword>
<keyword evidence="1" id="KW-1133">Transmembrane helix</keyword>